<dbReference type="SMART" id="SM00078">
    <property type="entry name" value="IlGF"/>
    <property type="match status" value="1"/>
</dbReference>
<dbReference type="PROSITE" id="PS00301">
    <property type="entry name" value="G_TR_1"/>
    <property type="match status" value="1"/>
</dbReference>
<dbReference type="Pfam" id="PF03144">
    <property type="entry name" value="GTP_EFTU_D2"/>
    <property type="match status" value="1"/>
</dbReference>
<comment type="similarity">
    <text evidence="11">Belongs to the GTP-binding elongation factor family. LepA subfamily.</text>
</comment>
<keyword evidence="12" id="KW-0964">Secreted</keyword>
<keyword evidence="13" id="KW-0812">Transmembrane</keyword>
<dbReference type="Pfam" id="PF00009">
    <property type="entry name" value="GTP_EFTU"/>
    <property type="match status" value="1"/>
</dbReference>
<dbReference type="InterPro" id="IPR035647">
    <property type="entry name" value="EFG_III/V"/>
</dbReference>
<dbReference type="Gene3D" id="2.40.30.10">
    <property type="entry name" value="Translation factors"/>
    <property type="match status" value="1"/>
</dbReference>
<keyword evidence="3" id="KW-0165">Cleavage on pair of basic residues</keyword>
<dbReference type="SUPFAM" id="SSF54980">
    <property type="entry name" value="EF-G C-terminal domain-like"/>
    <property type="match status" value="2"/>
</dbReference>
<dbReference type="InterPro" id="IPR035654">
    <property type="entry name" value="LepA_IV"/>
</dbReference>
<dbReference type="InterPro" id="IPR004161">
    <property type="entry name" value="EFTu-like_2"/>
</dbReference>
<evidence type="ECO:0000256" key="9">
    <source>
        <dbReference type="ARBA" id="ARBA00023134"/>
    </source>
</evidence>
<dbReference type="InterPro" id="IPR027417">
    <property type="entry name" value="P-loop_NTPase"/>
</dbReference>
<dbReference type="InterPro" id="IPR036438">
    <property type="entry name" value="Insulin-like_sf"/>
</dbReference>
<dbReference type="GO" id="GO:0045727">
    <property type="term" value="P:positive regulation of translation"/>
    <property type="evidence" value="ECO:0007669"/>
    <property type="project" value="UniProtKB-UniRule"/>
</dbReference>
<dbReference type="Pfam" id="PF00049">
    <property type="entry name" value="Insulin"/>
    <property type="match status" value="1"/>
</dbReference>
<keyword evidence="10 11" id="KW-0472">Membrane</keyword>
<keyword evidence="4" id="KW-0732">Signal</keyword>
<dbReference type="GO" id="GO:0005759">
    <property type="term" value="C:mitochondrial matrix"/>
    <property type="evidence" value="ECO:0007669"/>
    <property type="project" value="UniProtKB-UniRule"/>
</dbReference>
<evidence type="ECO:0000256" key="2">
    <source>
        <dbReference type="ARBA" id="ARBA00009034"/>
    </source>
</evidence>
<keyword evidence="5 11" id="KW-0547">Nucleotide-binding</keyword>
<dbReference type="InterPro" id="IPR009000">
    <property type="entry name" value="Transl_B-barrel_sf"/>
</dbReference>
<dbReference type="SUPFAM" id="SSF50447">
    <property type="entry name" value="Translation proteins"/>
    <property type="match status" value="1"/>
</dbReference>
<dbReference type="FunFam" id="2.40.30.10:FF:000015">
    <property type="entry name" value="Translation factor GUF1, mitochondrial"/>
    <property type="match status" value="1"/>
</dbReference>
<dbReference type="NCBIfam" id="TIGR00231">
    <property type="entry name" value="small_GTP"/>
    <property type="match status" value="1"/>
</dbReference>
<evidence type="ECO:0000313" key="15">
    <source>
        <dbReference type="EMBL" id="KAF7385031.1"/>
    </source>
</evidence>
<comment type="subcellular location">
    <subcellularLocation>
        <location evidence="11">Mitochondrion inner membrane</location>
        <topology evidence="11">Peripheral membrane protein</topology>
        <orientation evidence="11">Matrix side</orientation>
    </subcellularLocation>
    <subcellularLocation>
        <location evidence="12">Secreted</location>
    </subcellularLocation>
</comment>
<comment type="function">
    <text evidence="11">Promotes mitochondrial protein synthesis. May act as a fidelity factor of the translation reaction, by catalyzing a one-codon backward translocation of tRNAs on improperly translocated ribosomes. Binds to mitochondrial ribosomes in a GTP-dependent manner.</text>
</comment>
<dbReference type="GO" id="GO:0005576">
    <property type="term" value="C:extracellular region"/>
    <property type="evidence" value="ECO:0007669"/>
    <property type="project" value="UniProtKB-SubCell"/>
</dbReference>
<dbReference type="InterPro" id="IPR038363">
    <property type="entry name" value="LepA_C_sf"/>
</dbReference>
<evidence type="ECO:0000259" key="14">
    <source>
        <dbReference type="PROSITE" id="PS51722"/>
    </source>
</evidence>
<dbReference type="PANTHER" id="PTHR43512:SF7">
    <property type="entry name" value="TRANSLATION FACTOR GUF1, MITOCHONDRIAL"/>
    <property type="match status" value="1"/>
</dbReference>
<dbReference type="InterPro" id="IPR013842">
    <property type="entry name" value="LepA_CTD"/>
</dbReference>
<evidence type="ECO:0000256" key="6">
    <source>
        <dbReference type="ARBA" id="ARBA00022792"/>
    </source>
</evidence>
<evidence type="ECO:0000256" key="11">
    <source>
        <dbReference type="HAMAP-Rule" id="MF_03137"/>
    </source>
</evidence>
<dbReference type="InterPro" id="IPR016179">
    <property type="entry name" value="Insulin-like"/>
</dbReference>
<dbReference type="PANTHER" id="PTHR43512">
    <property type="entry name" value="TRANSLATION FACTOR GUF1-RELATED"/>
    <property type="match status" value="1"/>
</dbReference>
<dbReference type="FunFam" id="3.30.70.2570:FF:000001">
    <property type="entry name" value="Translation factor GUF1, mitochondrial"/>
    <property type="match status" value="1"/>
</dbReference>
<dbReference type="PRINTS" id="PR00315">
    <property type="entry name" value="ELONGATNFCT"/>
</dbReference>
<dbReference type="SUPFAM" id="SSF56994">
    <property type="entry name" value="Insulin-like"/>
    <property type="match status" value="1"/>
</dbReference>
<dbReference type="InterPro" id="IPR000795">
    <property type="entry name" value="T_Tr_GTP-bd_dom"/>
</dbReference>
<evidence type="ECO:0000256" key="3">
    <source>
        <dbReference type="ARBA" id="ARBA00022685"/>
    </source>
</evidence>
<dbReference type="FunFam" id="3.40.50.300:FF:000078">
    <property type="entry name" value="Elongation factor 4"/>
    <property type="match status" value="1"/>
</dbReference>
<evidence type="ECO:0000256" key="8">
    <source>
        <dbReference type="ARBA" id="ARBA00023128"/>
    </source>
</evidence>
<feature type="transmembrane region" description="Helical" evidence="13">
    <location>
        <begin position="652"/>
        <end position="672"/>
    </location>
</feature>
<keyword evidence="9 11" id="KW-0342">GTP-binding</keyword>
<dbReference type="CDD" id="cd01890">
    <property type="entry name" value="LepA"/>
    <property type="match status" value="1"/>
</dbReference>
<dbReference type="Gene3D" id="1.10.100.10">
    <property type="entry name" value="Insulin-like"/>
    <property type="match status" value="1"/>
</dbReference>
<dbReference type="EMBL" id="JACSEA010000015">
    <property type="protein sequence ID" value="KAF7385031.1"/>
    <property type="molecule type" value="Genomic_DNA"/>
</dbReference>
<dbReference type="Gene3D" id="3.40.50.300">
    <property type="entry name" value="P-loop containing nucleotide triphosphate hydrolases"/>
    <property type="match status" value="1"/>
</dbReference>
<dbReference type="CDD" id="cd03709">
    <property type="entry name" value="lepA_C"/>
    <property type="match status" value="1"/>
</dbReference>
<dbReference type="CDD" id="cd03699">
    <property type="entry name" value="EF4_II"/>
    <property type="match status" value="1"/>
</dbReference>
<feature type="binding site" evidence="11">
    <location>
        <begin position="181"/>
        <end position="184"/>
    </location>
    <ligand>
        <name>GTP</name>
        <dbReference type="ChEBI" id="CHEBI:37565"/>
    </ligand>
</feature>
<dbReference type="GO" id="GO:0003924">
    <property type="term" value="F:GTPase activity"/>
    <property type="evidence" value="ECO:0007669"/>
    <property type="project" value="UniProtKB-UniRule"/>
</dbReference>
<dbReference type="InterPro" id="IPR005225">
    <property type="entry name" value="Small_GTP-bd"/>
</dbReference>
<keyword evidence="6 11" id="KW-0999">Mitochondrion inner membrane</keyword>
<evidence type="ECO:0000256" key="12">
    <source>
        <dbReference type="RuleBase" id="RU000406"/>
    </source>
</evidence>
<feature type="binding site" evidence="11">
    <location>
        <begin position="127"/>
        <end position="131"/>
    </location>
    <ligand>
        <name>GTP</name>
        <dbReference type="ChEBI" id="CHEBI:37565"/>
    </ligand>
</feature>
<dbReference type="GO" id="GO:0006412">
    <property type="term" value="P:translation"/>
    <property type="evidence" value="ECO:0007669"/>
    <property type="project" value="UniProtKB-KW"/>
</dbReference>
<dbReference type="NCBIfam" id="TIGR01393">
    <property type="entry name" value="lepA"/>
    <property type="match status" value="1"/>
</dbReference>
<dbReference type="Proteomes" id="UP000614350">
    <property type="component" value="Unassembled WGS sequence"/>
</dbReference>
<dbReference type="SUPFAM" id="SSF52540">
    <property type="entry name" value="P-loop containing nucleoside triphosphate hydrolases"/>
    <property type="match status" value="1"/>
</dbReference>
<dbReference type="Pfam" id="PF06421">
    <property type="entry name" value="LepA_C"/>
    <property type="match status" value="1"/>
</dbReference>
<comment type="catalytic activity">
    <reaction evidence="11">
        <text>GTP + H2O = GDP + phosphate + H(+)</text>
        <dbReference type="Rhea" id="RHEA:19669"/>
        <dbReference type="ChEBI" id="CHEBI:15377"/>
        <dbReference type="ChEBI" id="CHEBI:15378"/>
        <dbReference type="ChEBI" id="CHEBI:37565"/>
        <dbReference type="ChEBI" id="CHEBI:43474"/>
        <dbReference type="ChEBI" id="CHEBI:58189"/>
        <dbReference type="EC" id="3.6.5.n1"/>
    </reaction>
</comment>
<evidence type="ECO:0000256" key="13">
    <source>
        <dbReference type="SAM" id="Phobius"/>
    </source>
</evidence>
<dbReference type="PROSITE" id="PS00262">
    <property type="entry name" value="INSULIN"/>
    <property type="match status" value="1"/>
</dbReference>
<organism evidence="15 16">
    <name type="scientific">Vespula vulgaris</name>
    <name type="common">Yellow jacket</name>
    <name type="synonym">Wasp</name>
    <dbReference type="NCBI Taxonomy" id="7454"/>
    <lineage>
        <taxon>Eukaryota</taxon>
        <taxon>Metazoa</taxon>
        <taxon>Ecdysozoa</taxon>
        <taxon>Arthropoda</taxon>
        <taxon>Hexapoda</taxon>
        <taxon>Insecta</taxon>
        <taxon>Pterygota</taxon>
        <taxon>Neoptera</taxon>
        <taxon>Endopterygota</taxon>
        <taxon>Hymenoptera</taxon>
        <taxon>Apocrita</taxon>
        <taxon>Aculeata</taxon>
        <taxon>Vespoidea</taxon>
        <taxon>Vespidae</taxon>
        <taxon>Vespinae</taxon>
        <taxon>Vespula</taxon>
    </lineage>
</organism>
<gene>
    <name evidence="15" type="ORF">HZH66_012117</name>
</gene>
<comment type="similarity">
    <text evidence="1">Belongs to the TRAFAC class translation factor GTPase superfamily. Classic translation factor GTPase family. LepA subfamily.</text>
</comment>
<dbReference type="Gene3D" id="3.30.70.2570">
    <property type="entry name" value="Elongation factor 4, C-terminal domain"/>
    <property type="match status" value="1"/>
</dbReference>
<dbReference type="InterPro" id="IPR000640">
    <property type="entry name" value="EFG_V-like"/>
</dbReference>
<evidence type="ECO:0000313" key="16">
    <source>
        <dbReference type="Proteomes" id="UP000614350"/>
    </source>
</evidence>
<proteinExistence type="inferred from homology"/>
<keyword evidence="7 11" id="KW-0378">Hydrolase</keyword>
<evidence type="ECO:0000256" key="10">
    <source>
        <dbReference type="ARBA" id="ARBA00023136"/>
    </source>
</evidence>
<feature type="binding site" evidence="11">
    <location>
        <begin position="63"/>
        <end position="70"/>
    </location>
    <ligand>
        <name>GTP</name>
        <dbReference type="ChEBI" id="CHEBI:37565"/>
    </ligand>
</feature>
<dbReference type="CDD" id="cd04366">
    <property type="entry name" value="IlGF_insulin_bombyxin_like"/>
    <property type="match status" value="1"/>
</dbReference>
<evidence type="ECO:0000256" key="5">
    <source>
        <dbReference type="ARBA" id="ARBA00022741"/>
    </source>
</evidence>
<evidence type="ECO:0000256" key="1">
    <source>
        <dbReference type="ARBA" id="ARBA00005454"/>
    </source>
</evidence>
<dbReference type="InterPro" id="IPR031157">
    <property type="entry name" value="G_TR_CS"/>
</dbReference>
<dbReference type="FunFam" id="3.30.70.870:FF:000004">
    <property type="entry name" value="Translation factor GUF1, mitochondrial"/>
    <property type="match status" value="1"/>
</dbReference>
<dbReference type="InterPro" id="IPR006297">
    <property type="entry name" value="EF-4"/>
</dbReference>
<dbReference type="CDD" id="cd16260">
    <property type="entry name" value="EF4_III"/>
    <property type="match status" value="1"/>
</dbReference>
<dbReference type="FunFam" id="3.30.70.240:FF:000007">
    <property type="entry name" value="Translation factor GUF1, mitochondrial"/>
    <property type="match status" value="1"/>
</dbReference>
<dbReference type="PROSITE" id="PS51722">
    <property type="entry name" value="G_TR_2"/>
    <property type="match status" value="1"/>
</dbReference>
<evidence type="ECO:0000256" key="4">
    <source>
        <dbReference type="ARBA" id="ARBA00022729"/>
    </source>
</evidence>
<sequence>MVFWKLVKRLNRIQINYVFNNTDKIKHGTRCLYMQKQTYSTNENVEKTYEIPIENIRNFSIIAHVDHGKSTLADRLLEITGAIKRNSGKQVLDTLQVEKERGITVKAQTASLIYSYKGQNYLLNLIDTPGHVDFSSEVYRSLAACQGVILLVDANDGVQAQTVANFYLAIKRELVVIPVINKIDLPMADPERVKNQLETLFNINEKDVLKISAKLGTGVDELLQAILKRLPPPPVNRNLPFRALIFDSWYDKYKGAVSLIYVKDGSLSVGEHITSFASKKSYEIKEVALLRPEEEPVKTLFAGEVGSIKCNMRSSKEAHIGDTLYKKGHPVESLGGFTAIKPMVFAGVYPMDQSHFLSLQSAIDKLILNDSAVEIVPNSSAALGRGWRAGFLGLLHMEVFIQRLEQEYGTEPIVTAPGVTYKAKIKGQKNIIRYKGDIVVFNNPIDYPDKQITVEYYEPMILGTIITPDKYIGPVISLCLEKRGIEQFTQTIGNNRTLLKFSMPLNEVVLDFHDTLKTLTSGYASFDYEDDGYHSSEIVKLNILLNGNIVEELSTIVHCTKAKEVGKRMCNKLLDIIPRQLFEISIQAAVGSKILARETLKAYRKDVTAKLYGGDVTRRMKLLAKQKQGKNRMRMIGNISLPRETFINMSTYRFSAFVAFVLVVTCFLIQFGNTQYSFQDKRQSQTLHKYCGKNLSNALGLLCDGVYNSMFKKNGQEMEMDDYPFAYDESYPFRSAVTANAMMGRFAGTRFRRESRGVYDECCVKPCSIQELTSYCGRVAQ</sequence>
<comment type="similarity">
    <text evidence="2 12">Belongs to the insulin family.</text>
</comment>
<dbReference type="HAMAP" id="MF_00071">
    <property type="entry name" value="LepA"/>
    <property type="match status" value="1"/>
</dbReference>
<evidence type="ECO:0000256" key="7">
    <source>
        <dbReference type="ARBA" id="ARBA00022801"/>
    </source>
</evidence>
<comment type="caution">
    <text evidence="15">The sequence shown here is derived from an EMBL/GenBank/DDBJ whole genome shotgun (WGS) entry which is preliminary data.</text>
</comment>
<dbReference type="Gene3D" id="3.30.70.240">
    <property type="match status" value="1"/>
</dbReference>
<keyword evidence="16" id="KW-1185">Reference proteome</keyword>
<reference evidence="15" key="1">
    <citation type="journal article" date="2020" name="G3 (Bethesda)">
        <title>High-Quality Assemblies for Three Invasive Social Wasps from the &lt;i&gt;Vespula&lt;/i&gt; Genus.</title>
        <authorList>
            <person name="Harrop T.W.R."/>
            <person name="Guhlin J."/>
            <person name="McLaughlin G.M."/>
            <person name="Permina E."/>
            <person name="Stockwell P."/>
            <person name="Gilligan J."/>
            <person name="Le Lec M.F."/>
            <person name="Gruber M.A.M."/>
            <person name="Quinn O."/>
            <person name="Lovegrove M."/>
            <person name="Duncan E.J."/>
            <person name="Remnant E.J."/>
            <person name="Van Eeckhoven J."/>
            <person name="Graham B."/>
            <person name="Knapp R.A."/>
            <person name="Langford K.W."/>
            <person name="Kronenberg Z."/>
            <person name="Press M.O."/>
            <person name="Eacker S.M."/>
            <person name="Wilson-Rankin E.E."/>
            <person name="Purcell J."/>
            <person name="Lester P.J."/>
            <person name="Dearden P.K."/>
        </authorList>
    </citation>
    <scope>NUCLEOTIDE SEQUENCE</scope>
    <source>
        <strain evidence="15">Marl-1</strain>
    </source>
</reference>
<dbReference type="Gene3D" id="3.30.70.870">
    <property type="entry name" value="Elongation Factor G (Translational Gtpase), domain 3"/>
    <property type="match status" value="1"/>
</dbReference>
<keyword evidence="11" id="KW-0648">Protein biosynthesis</keyword>
<dbReference type="EC" id="3.6.5.n1" evidence="11"/>
<keyword evidence="13" id="KW-1133">Transmembrane helix</keyword>
<dbReference type="GO" id="GO:0005525">
    <property type="term" value="F:GTP binding"/>
    <property type="evidence" value="ECO:0007669"/>
    <property type="project" value="UniProtKB-UniRule"/>
</dbReference>
<dbReference type="Pfam" id="PF00679">
    <property type="entry name" value="EFG_C"/>
    <property type="match status" value="1"/>
</dbReference>
<dbReference type="GO" id="GO:0005179">
    <property type="term" value="F:hormone activity"/>
    <property type="evidence" value="ECO:0007669"/>
    <property type="project" value="InterPro"/>
</dbReference>
<accession>A0A834JCC2</accession>
<dbReference type="GO" id="GO:0097177">
    <property type="term" value="F:mitochondrial ribosome binding"/>
    <property type="evidence" value="ECO:0007669"/>
    <property type="project" value="TreeGrafter"/>
</dbReference>
<protein>
    <recommendedName>
        <fullName evidence="11">Translation factor GUF1 homolog, mitochondrial</fullName>
        <ecNumber evidence="11">3.6.5.n1</ecNumber>
    </recommendedName>
    <alternativeName>
        <fullName evidence="11">Elongation factor 4 homolog</fullName>
        <shortName evidence="11">EF-4</shortName>
    </alternativeName>
    <alternativeName>
        <fullName evidence="11">GTPase GUF1 homolog</fullName>
    </alternativeName>
    <alternativeName>
        <fullName evidence="11">Ribosomal back-translocase</fullName>
    </alternativeName>
</protein>
<keyword evidence="8 11" id="KW-0496">Mitochondrion</keyword>
<dbReference type="AlphaFoldDB" id="A0A834JCC2"/>
<dbReference type="InterPro" id="IPR022353">
    <property type="entry name" value="Insulin_CS"/>
</dbReference>
<dbReference type="GO" id="GO:0005743">
    <property type="term" value="C:mitochondrial inner membrane"/>
    <property type="evidence" value="ECO:0007669"/>
    <property type="project" value="UniProtKB-SubCell"/>
</dbReference>
<feature type="domain" description="Tr-type G" evidence="14">
    <location>
        <begin position="54"/>
        <end position="235"/>
    </location>
</feature>
<name>A0A834JCC2_VESVU</name>